<dbReference type="PANTHER" id="PTHR10815:SF5">
    <property type="entry name" value="METHYLATED-DNA--PROTEIN-CYSTEINE METHYLTRANSFERASE"/>
    <property type="match status" value="1"/>
</dbReference>
<evidence type="ECO:0000256" key="5">
    <source>
        <dbReference type="ARBA" id="ARBA00023204"/>
    </source>
</evidence>
<protein>
    <submittedName>
        <fullName evidence="8">Methylated-DNA-protein-cysteine methyltransferase</fullName>
        <ecNumber evidence="8">2.1.1.63</ecNumber>
    </submittedName>
</protein>
<dbReference type="NCBIfam" id="TIGR00589">
    <property type="entry name" value="ogt"/>
    <property type="match status" value="1"/>
</dbReference>
<evidence type="ECO:0000313" key="8">
    <source>
        <dbReference type="EMBL" id="GAK98121.1"/>
    </source>
</evidence>
<dbReference type="InterPro" id="IPR036388">
    <property type="entry name" value="WH-like_DNA-bd_sf"/>
</dbReference>
<dbReference type="GO" id="GO:0003908">
    <property type="term" value="F:methylated-DNA-[protein]-cysteine S-methyltransferase activity"/>
    <property type="evidence" value="ECO:0007669"/>
    <property type="project" value="UniProtKB-EC"/>
</dbReference>
<evidence type="ECO:0000256" key="3">
    <source>
        <dbReference type="ARBA" id="ARBA00022679"/>
    </source>
</evidence>
<dbReference type="STRING" id="319236.BST91_05030"/>
<dbReference type="SUPFAM" id="SSF46767">
    <property type="entry name" value="Methylated DNA-protein cysteine methyltransferase, C-terminal domain"/>
    <property type="match status" value="1"/>
</dbReference>
<dbReference type="PANTHER" id="PTHR10815">
    <property type="entry name" value="METHYLATED-DNA--PROTEIN-CYSTEINE METHYLTRANSFERASE"/>
    <property type="match status" value="1"/>
</dbReference>
<dbReference type="EC" id="2.1.1.63" evidence="8"/>
<dbReference type="PROSITE" id="PS00374">
    <property type="entry name" value="MGMT"/>
    <property type="match status" value="1"/>
</dbReference>
<dbReference type="Gene3D" id="1.10.10.10">
    <property type="entry name" value="Winged helix-like DNA-binding domain superfamily/Winged helix DNA-binding domain"/>
    <property type="match status" value="1"/>
</dbReference>
<comment type="caution">
    <text evidence="8">The sequence shown here is derived from an EMBL/GenBank/DDBJ whole genome shotgun (WGS) entry which is preliminary data.</text>
</comment>
<proteinExistence type="predicted"/>
<evidence type="ECO:0000256" key="2">
    <source>
        <dbReference type="ARBA" id="ARBA00022603"/>
    </source>
</evidence>
<evidence type="ECO:0000259" key="7">
    <source>
        <dbReference type="Pfam" id="PF01035"/>
    </source>
</evidence>
<keyword evidence="5" id="KW-0234">DNA repair</keyword>
<dbReference type="RefSeq" id="WP_235784016.1">
    <property type="nucleotide sequence ID" value="NZ_BBML01000009.1"/>
</dbReference>
<dbReference type="AlphaFoldDB" id="A0A090QRK8"/>
<evidence type="ECO:0000256" key="4">
    <source>
        <dbReference type="ARBA" id="ARBA00022763"/>
    </source>
</evidence>
<feature type="domain" description="Methylated-DNA-[protein]-cysteine S-methyltransferase DNA binding" evidence="7">
    <location>
        <begin position="23"/>
        <end position="74"/>
    </location>
</feature>
<keyword evidence="3 8" id="KW-0808">Transferase</keyword>
<name>A0A090QRK8_9FLAO</name>
<dbReference type="InterPro" id="IPR036217">
    <property type="entry name" value="MethylDNA_cys_MeTrfase_DNAb"/>
</dbReference>
<reference evidence="8" key="1">
    <citation type="journal article" date="2014" name="Genome Announc.">
        <title>Draft Genome Sequences of Marine Flavobacterium Nonlabens Strains NR17, NR24, NR27, NR32, NR33, and Ara13.</title>
        <authorList>
            <person name="Nakanishi M."/>
            <person name="Meirelles P."/>
            <person name="Suzuki R."/>
            <person name="Takatani N."/>
            <person name="Mino S."/>
            <person name="Suda W."/>
            <person name="Oshima K."/>
            <person name="Hattori M."/>
            <person name="Ohkuma M."/>
            <person name="Hosokawa M."/>
            <person name="Miyashita K."/>
            <person name="Thompson F.L."/>
            <person name="Niwa A."/>
            <person name="Sawabe T."/>
            <person name="Sawabe T."/>
        </authorList>
    </citation>
    <scope>NUCLEOTIDE SEQUENCE [LARGE SCALE GENOMIC DNA]</scope>
    <source>
        <strain evidence="8">JCM 19294</strain>
    </source>
</reference>
<comment type="catalytic activity">
    <reaction evidence="1">
        <text>a 4-O-methyl-thymidine in DNA + L-cysteinyl-[protein] = a thymidine in DNA + S-methyl-L-cysteinyl-[protein]</text>
        <dbReference type="Rhea" id="RHEA:53428"/>
        <dbReference type="Rhea" id="RHEA-COMP:10131"/>
        <dbReference type="Rhea" id="RHEA-COMP:10132"/>
        <dbReference type="Rhea" id="RHEA-COMP:13555"/>
        <dbReference type="Rhea" id="RHEA-COMP:13556"/>
        <dbReference type="ChEBI" id="CHEBI:29950"/>
        <dbReference type="ChEBI" id="CHEBI:82612"/>
        <dbReference type="ChEBI" id="CHEBI:137386"/>
        <dbReference type="ChEBI" id="CHEBI:137387"/>
        <dbReference type="EC" id="2.1.1.63"/>
    </reaction>
</comment>
<dbReference type="Proteomes" id="UP000029221">
    <property type="component" value="Unassembled WGS sequence"/>
</dbReference>
<sequence>MEYITGPRIRRGYFLWCAFAKRNQQKAIRAVAAANGANALSIIVPCHRVVGADGSLTGYAGGLKAKRYLIDLERKNSDTGQMKLFI</sequence>
<dbReference type="InterPro" id="IPR001497">
    <property type="entry name" value="MethylDNA_cys_MeTrfase_AS"/>
</dbReference>
<dbReference type="EMBL" id="BBML01000009">
    <property type="protein sequence ID" value="GAK98121.1"/>
    <property type="molecule type" value="Genomic_DNA"/>
</dbReference>
<accession>A0A090QRK8</accession>
<keyword evidence="9" id="KW-1185">Reference proteome</keyword>
<dbReference type="CDD" id="cd06445">
    <property type="entry name" value="ATase"/>
    <property type="match status" value="1"/>
</dbReference>
<dbReference type="eggNOG" id="COG0350">
    <property type="taxonomic scope" value="Bacteria"/>
</dbReference>
<keyword evidence="2 8" id="KW-0489">Methyltransferase</keyword>
<dbReference type="GO" id="GO:0006281">
    <property type="term" value="P:DNA repair"/>
    <property type="evidence" value="ECO:0007669"/>
    <property type="project" value="UniProtKB-KW"/>
</dbReference>
<evidence type="ECO:0000256" key="6">
    <source>
        <dbReference type="ARBA" id="ARBA00049348"/>
    </source>
</evidence>
<evidence type="ECO:0000256" key="1">
    <source>
        <dbReference type="ARBA" id="ARBA00001286"/>
    </source>
</evidence>
<dbReference type="GO" id="GO:0032259">
    <property type="term" value="P:methylation"/>
    <property type="evidence" value="ECO:0007669"/>
    <property type="project" value="UniProtKB-KW"/>
</dbReference>
<keyword evidence="4" id="KW-0227">DNA damage</keyword>
<evidence type="ECO:0000313" key="9">
    <source>
        <dbReference type="Proteomes" id="UP000029221"/>
    </source>
</evidence>
<organism evidence="8 9">
    <name type="scientific">Nonlabens tegetincola</name>
    <dbReference type="NCBI Taxonomy" id="323273"/>
    <lineage>
        <taxon>Bacteria</taxon>
        <taxon>Pseudomonadati</taxon>
        <taxon>Bacteroidota</taxon>
        <taxon>Flavobacteriia</taxon>
        <taxon>Flavobacteriales</taxon>
        <taxon>Flavobacteriaceae</taxon>
        <taxon>Nonlabens</taxon>
    </lineage>
</organism>
<gene>
    <name evidence="8" type="ORF">JCM19294_754</name>
</gene>
<comment type="catalytic activity">
    <reaction evidence="6">
        <text>a 6-O-methyl-2'-deoxyguanosine in DNA + L-cysteinyl-[protein] = S-methyl-L-cysteinyl-[protein] + a 2'-deoxyguanosine in DNA</text>
        <dbReference type="Rhea" id="RHEA:24000"/>
        <dbReference type="Rhea" id="RHEA-COMP:10131"/>
        <dbReference type="Rhea" id="RHEA-COMP:10132"/>
        <dbReference type="Rhea" id="RHEA-COMP:11367"/>
        <dbReference type="Rhea" id="RHEA-COMP:11368"/>
        <dbReference type="ChEBI" id="CHEBI:29950"/>
        <dbReference type="ChEBI" id="CHEBI:82612"/>
        <dbReference type="ChEBI" id="CHEBI:85445"/>
        <dbReference type="ChEBI" id="CHEBI:85448"/>
        <dbReference type="EC" id="2.1.1.63"/>
    </reaction>
</comment>
<dbReference type="InterPro" id="IPR014048">
    <property type="entry name" value="MethylDNA_cys_MeTrfase_DNA-bd"/>
</dbReference>
<dbReference type="Pfam" id="PF01035">
    <property type="entry name" value="DNA_binding_1"/>
    <property type="match status" value="1"/>
</dbReference>